<evidence type="ECO:0000313" key="3">
    <source>
        <dbReference type="Proteomes" id="UP001055439"/>
    </source>
</evidence>
<sequence length="351" mass="38595">MNKNGDRGPTKMELEAKQSLPLSVLPTPSSTEKGIIDGPFPEALATISCGGSISYSSPSPHVDRRRLLVDLPGGHRQRVAGIIRAEATGDASAEGGDGATAAFRWTNGCSFSSSSERAARMPELRREMRHDPAPGRTEREWLGFRVPTTAGRTGLVEPSRIGQSRRRRPHGARPRPGRRAGEVRRRGRGSAECLHHPRPPASAARLWLPSVALLLRSTTIIRRDETKRHGRRRRLNAGGNGIIRRVTEAEATDAGPPRYTFYHKATNGDDLVRIERSPTHLSVPDQRSFPMHDTDTTASSPYVTGEVRVRGAHTAQIVYPQPRRREEDVPHPIPVHGLHMQSAASCRNANQ</sequence>
<organism evidence="2 3">
    <name type="scientific">Musa troglodytarum</name>
    <name type="common">fe'i banana</name>
    <dbReference type="NCBI Taxonomy" id="320322"/>
    <lineage>
        <taxon>Eukaryota</taxon>
        <taxon>Viridiplantae</taxon>
        <taxon>Streptophyta</taxon>
        <taxon>Embryophyta</taxon>
        <taxon>Tracheophyta</taxon>
        <taxon>Spermatophyta</taxon>
        <taxon>Magnoliopsida</taxon>
        <taxon>Liliopsida</taxon>
        <taxon>Zingiberales</taxon>
        <taxon>Musaceae</taxon>
        <taxon>Musa</taxon>
    </lineage>
</organism>
<gene>
    <name evidence="2" type="ORF">MUK42_28978</name>
</gene>
<keyword evidence="3" id="KW-1185">Reference proteome</keyword>
<dbReference type="EMBL" id="CP097508">
    <property type="protein sequence ID" value="URE12209.1"/>
    <property type="molecule type" value="Genomic_DNA"/>
</dbReference>
<dbReference type="AlphaFoldDB" id="A0A9E7GBJ3"/>
<evidence type="ECO:0000313" key="2">
    <source>
        <dbReference type="EMBL" id="URE12209.1"/>
    </source>
</evidence>
<proteinExistence type="predicted"/>
<reference evidence="2" key="1">
    <citation type="submission" date="2022-05" db="EMBL/GenBank/DDBJ databases">
        <title>The Musa troglodytarum L. genome provides insights into the mechanism of non-climacteric behaviour and enrichment of carotenoids.</title>
        <authorList>
            <person name="Wang J."/>
        </authorList>
    </citation>
    <scope>NUCLEOTIDE SEQUENCE</scope>
    <source>
        <tissue evidence="2">Leaf</tissue>
    </source>
</reference>
<evidence type="ECO:0000256" key="1">
    <source>
        <dbReference type="SAM" id="MobiDB-lite"/>
    </source>
</evidence>
<feature type="compositionally biased region" description="Basic residues" evidence="1">
    <location>
        <begin position="163"/>
        <end position="178"/>
    </location>
</feature>
<name>A0A9E7GBJ3_9LILI</name>
<dbReference type="Proteomes" id="UP001055439">
    <property type="component" value="Chromosome 6"/>
</dbReference>
<feature type="region of interest" description="Disordered" evidence="1">
    <location>
        <begin position="152"/>
        <end position="197"/>
    </location>
</feature>
<accession>A0A9E7GBJ3</accession>
<protein>
    <submittedName>
        <fullName evidence="2">Uncharacterized protein</fullName>
    </submittedName>
</protein>